<dbReference type="AlphaFoldDB" id="A0A9W9L929"/>
<gene>
    <name evidence="4" type="ORF">N7515_001826</name>
</gene>
<reference evidence="4" key="1">
    <citation type="submission" date="2022-11" db="EMBL/GenBank/DDBJ databases">
        <authorList>
            <person name="Petersen C."/>
        </authorList>
    </citation>
    <scope>NUCLEOTIDE SEQUENCE</scope>
    <source>
        <strain evidence="4">IBT 22155</strain>
    </source>
</reference>
<dbReference type="RefSeq" id="XP_056524683.1">
    <property type="nucleotide sequence ID" value="XM_056662570.1"/>
</dbReference>
<evidence type="ECO:0000256" key="2">
    <source>
        <dbReference type="SAM" id="MobiDB-lite"/>
    </source>
</evidence>
<dbReference type="PANTHER" id="PTHR28006">
    <property type="entry name" value="MONOPOLIN COMPLEX SUBUNIT CSM1"/>
    <property type="match status" value="1"/>
</dbReference>
<keyword evidence="1" id="KW-0175">Coiled coil</keyword>
<evidence type="ECO:0000313" key="4">
    <source>
        <dbReference type="EMBL" id="KAJ5143039.1"/>
    </source>
</evidence>
<dbReference type="GO" id="GO:0051315">
    <property type="term" value="P:attachment of mitotic spindle microtubules to kinetochore"/>
    <property type="evidence" value="ECO:0007669"/>
    <property type="project" value="TreeGrafter"/>
</dbReference>
<dbReference type="CDD" id="cd23787">
    <property type="entry name" value="RWD_CSM1"/>
    <property type="match status" value="1"/>
</dbReference>
<dbReference type="GO" id="GO:0033551">
    <property type="term" value="C:monopolin complex"/>
    <property type="evidence" value="ECO:0007669"/>
    <property type="project" value="InterPro"/>
</dbReference>
<dbReference type="GO" id="GO:1990644">
    <property type="term" value="F:microtubule site clamp"/>
    <property type="evidence" value="ECO:0007669"/>
    <property type="project" value="TreeGrafter"/>
</dbReference>
<dbReference type="InterPro" id="IPR038608">
    <property type="entry name" value="Csm1/Pcs1_C_sf"/>
</dbReference>
<proteinExistence type="predicted"/>
<feature type="coiled-coil region" evidence="1">
    <location>
        <begin position="339"/>
        <end position="380"/>
    </location>
</feature>
<dbReference type="GO" id="GO:0005730">
    <property type="term" value="C:nucleolus"/>
    <property type="evidence" value="ECO:0007669"/>
    <property type="project" value="TreeGrafter"/>
</dbReference>
<name>A0A9W9L929_9EURO</name>
<dbReference type="Proteomes" id="UP001149079">
    <property type="component" value="Unassembled WGS sequence"/>
</dbReference>
<feature type="domain" description="Monopolin complex subunit Csm1/Pcs1 C-terminal" evidence="3">
    <location>
        <begin position="412"/>
        <end position="497"/>
    </location>
</feature>
<dbReference type="FunFam" id="3.90.1150.80:FF:000001">
    <property type="entry name" value="Chromosome segregation protein (Pcs1)"/>
    <property type="match status" value="1"/>
</dbReference>
<dbReference type="PANTHER" id="PTHR28006:SF1">
    <property type="entry name" value="MONOPOLIN COMPLEX SUBUNIT CSM1"/>
    <property type="match status" value="1"/>
</dbReference>
<feature type="compositionally biased region" description="Basic and acidic residues" evidence="2">
    <location>
        <begin position="46"/>
        <end position="56"/>
    </location>
</feature>
<reference evidence="4" key="2">
    <citation type="journal article" date="2023" name="IMA Fungus">
        <title>Comparative genomic study of the Penicillium genus elucidates a diverse pangenome and 15 lateral gene transfer events.</title>
        <authorList>
            <person name="Petersen C."/>
            <person name="Sorensen T."/>
            <person name="Nielsen M.R."/>
            <person name="Sondergaard T.E."/>
            <person name="Sorensen J.L."/>
            <person name="Fitzpatrick D.A."/>
            <person name="Frisvad J.C."/>
            <person name="Nielsen K.L."/>
        </authorList>
    </citation>
    <scope>NUCLEOTIDE SEQUENCE</scope>
    <source>
        <strain evidence="4">IBT 22155</strain>
    </source>
</reference>
<dbReference type="GO" id="GO:0072686">
    <property type="term" value="C:mitotic spindle"/>
    <property type="evidence" value="ECO:0007669"/>
    <property type="project" value="TreeGrafter"/>
</dbReference>
<evidence type="ECO:0000259" key="3">
    <source>
        <dbReference type="Pfam" id="PF12539"/>
    </source>
</evidence>
<dbReference type="GeneID" id="81401740"/>
<accession>A0A9W9L929</accession>
<dbReference type="GO" id="GO:0045144">
    <property type="term" value="P:meiotic sister chromatid segregation"/>
    <property type="evidence" value="ECO:0007669"/>
    <property type="project" value="TreeGrafter"/>
</dbReference>
<sequence>MPPKRKAPAKLSGLVGSDDEDIMQVTKETEPSNEPPAKKRRGRPRITHDDETETKPTKPATRTQKQQPAAPGTEAPTEEKPARRGRPKGSSRAAQDAEQAAQAAGVEDMGPEHDDALAEENEEPLVHKNAKKQPAKAVKSKVAVPAARGRGRGRAASAQLQTDGEFEFTPSGTRHVDVVAPHEQAASRTEPEVEDSQPREEAAAELVDETPAQKRNIISPVKPARSRLSMLRNPQDSSPRKRKLGETDSEQSGDPELRRRLGELTKKHDALESKYRNLREIGIVEANANMEKLRKHSETVATASNELVASLKAELEVQRKLGNQSRGLQKQLSDRDAEMVRLKSDANEARAQLASAQSEVKALQTKLAAARNTAASLEGAVAKVPGSAIKGGANRANAVANAEAAQASQIAQLKEDLYSDLSGLIIRDIKNRDTEHVYDCIQTGINGTLHFHLVVPKTSTDYDKTEFQYLPLLDSNRDRELVNMLPDFLTVDITFVRGQAAKFYTRVIDALTKRRSLPAQ</sequence>
<dbReference type="EMBL" id="JAPQKL010000002">
    <property type="protein sequence ID" value="KAJ5143039.1"/>
    <property type="molecule type" value="Genomic_DNA"/>
</dbReference>
<dbReference type="InterPro" id="IPR020981">
    <property type="entry name" value="Csm1/Pcs1_C"/>
</dbReference>
<feature type="compositionally biased region" description="Low complexity" evidence="2">
    <location>
        <begin position="93"/>
        <end position="104"/>
    </location>
</feature>
<evidence type="ECO:0000256" key="1">
    <source>
        <dbReference type="SAM" id="Coils"/>
    </source>
</evidence>
<comment type="caution">
    <text evidence="4">The sequence shown here is derived from an EMBL/GenBank/DDBJ whole genome shotgun (WGS) entry which is preliminary data.</text>
</comment>
<dbReference type="OrthoDB" id="2431049at2759"/>
<feature type="region of interest" description="Disordered" evidence="2">
    <location>
        <begin position="1"/>
        <end position="265"/>
    </location>
</feature>
<protein>
    <submittedName>
        <fullName evidence="4">Monopolin complex subunit Csm1/Pcs1</fullName>
    </submittedName>
</protein>
<dbReference type="Gene3D" id="3.90.1150.80">
    <property type="match status" value="1"/>
</dbReference>
<keyword evidence="5" id="KW-1185">Reference proteome</keyword>
<dbReference type="Pfam" id="PF12539">
    <property type="entry name" value="Csm1"/>
    <property type="match status" value="1"/>
</dbReference>
<dbReference type="GO" id="GO:0034506">
    <property type="term" value="C:chromosome, centromeric core domain"/>
    <property type="evidence" value="ECO:0007669"/>
    <property type="project" value="TreeGrafter"/>
</dbReference>
<organism evidence="4 5">
    <name type="scientific">Penicillium bovifimosum</name>
    <dbReference type="NCBI Taxonomy" id="126998"/>
    <lineage>
        <taxon>Eukaryota</taxon>
        <taxon>Fungi</taxon>
        <taxon>Dikarya</taxon>
        <taxon>Ascomycota</taxon>
        <taxon>Pezizomycotina</taxon>
        <taxon>Eurotiomycetes</taxon>
        <taxon>Eurotiomycetidae</taxon>
        <taxon>Eurotiales</taxon>
        <taxon>Aspergillaceae</taxon>
        <taxon>Penicillium</taxon>
    </lineage>
</organism>
<feature type="compositionally biased region" description="Low complexity" evidence="2">
    <location>
        <begin position="135"/>
        <end position="148"/>
    </location>
</feature>
<evidence type="ECO:0000313" key="5">
    <source>
        <dbReference type="Proteomes" id="UP001149079"/>
    </source>
</evidence>
<dbReference type="InterPro" id="IPR040349">
    <property type="entry name" value="Csm1/Pcs1"/>
</dbReference>
<feature type="compositionally biased region" description="Basic and acidic residues" evidence="2">
    <location>
        <begin position="255"/>
        <end position="265"/>
    </location>
</feature>